<dbReference type="RefSeq" id="WP_179647127.1">
    <property type="nucleotide sequence ID" value="NZ_OBQF01000002.1"/>
</dbReference>
<sequence length="56" mass="6126">MTKTLLVLILMAVLVLVFEFVLGLFPPTAGYSIPLALLLGVSLGFFIYIQIDNRIG</sequence>
<reference evidence="3" key="1">
    <citation type="submission" date="2017-08" db="EMBL/GenBank/DDBJ databases">
        <authorList>
            <person name="Varghese N."/>
            <person name="Submissions S."/>
        </authorList>
    </citation>
    <scope>NUCLEOTIDE SEQUENCE [LARGE SCALE GENOMIC DNA]</scope>
    <source>
        <strain evidence="3">DSM 23173</strain>
    </source>
</reference>
<feature type="transmembrane region" description="Helical" evidence="1">
    <location>
        <begin position="5"/>
        <end position="25"/>
    </location>
</feature>
<evidence type="ECO:0000256" key="1">
    <source>
        <dbReference type="SAM" id="Phobius"/>
    </source>
</evidence>
<protein>
    <submittedName>
        <fullName evidence="2">Uncharacterized protein</fullName>
    </submittedName>
</protein>
<dbReference type="AlphaFoldDB" id="A0A285ULB7"/>
<proteinExistence type="predicted"/>
<dbReference type="Proteomes" id="UP000219412">
    <property type="component" value="Unassembled WGS sequence"/>
</dbReference>
<gene>
    <name evidence="2" type="ORF">SAMN05878391_1225</name>
</gene>
<keyword evidence="3" id="KW-1185">Reference proteome</keyword>
<feature type="transmembrane region" description="Helical" evidence="1">
    <location>
        <begin position="31"/>
        <end position="51"/>
    </location>
</feature>
<accession>A0A285ULB7</accession>
<keyword evidence="1" id="KW-0472">Membrane</keyword>
<dbReference type="EMBL" id="OBQF01000002">
    <property type="protein sequence ID" value="SOC41041.1"/>
    <property type="molecule type" value="Genomic_DNA"/>
</dbReference>
<evidence type="ECO:0000313" key="2">
    <source>
        <dbReference type="EMBL" id="SOC41041.1"/>
    </source>
</evidence>
<keyword evidence="1" id="KW-1133">Transmembrane helix</keyword>
<organism evidence="2 3">
    <name type="scientific">Salinicoccus kekensis</name>
    <dbReference type="NCBI Taxonomy" id="714307"/>
    <lineage>
        <taxon>Bacteria</taxon>
        <taxon>Bacillati</taxon>
        <taxon>Bacillota</taxon>
        <taxon>Bacilli</taxon>
        <taxon>Bacillales</taxon>
        <taxon>Staphylococcaceae</taxon>
        <taxon>Salinicoccus</taxon>
    </lineage>
</organism>
<evidence type="ECO:0000313" key="3">
    <source>
        <dbReference type="Proteomes" id="UP000219412"/>
    </source>
</evidence>
<keyword evidence="1" id="KW-0812">Transmembrane</keyword>
<name>A0A285ULB7_9STAP</name>